<evidence type="ECO:0000256" key="1">
    <source>
        <dbReference type="ARBA" id="ARBA00022723"/>
    </source>
</evidence>
<sequence length="493" mass="53823">MPTADRGPRRPAPGGAGRRNVLLVVADQLRADVLGCYGHPLARTPELDALARQGTRFDRHYSVCAPCGPARASLLTGRYQSAHGMLDNRTPVAAGTPTIAAHLTEAGTGCHVVGYTDTVAPQDGRETVPDGFSWHTRFNLSDAGLAEWLGHLAANGRPVPANPVDILRPAPGTRNLARYPARLSDTAFVADRTIACMTERQDEPWCIVATFLRPHPPWVAPAPYHAAHDPSLMASPHRLVSAAAEAERHPFLRYWLGRDCLDTAAADLTDEAVARHRATYLGLVAELDHHVGRLMSALRELGRERDTLVVFTADHGDTLGDHWSLGTGGFRETAYRIPLIVRHPGRPGGSVVTGPTESVDVTATVLDWAGVPQLPHGHGSPLLPPGAGAAGPRPAAVQEFDFRDGSTGRPERELGLRPEECRLTVVRTARHSYVHFPALDPLLFDREEDPGELRDLSRLPEFRRVLEYHAELLEKHERRASRPPGNRDRAARR</sequence>
<evidence type="ECO:0000313" key="5">
    <source>
        <dbReference type="EMBL" id="AGZ94247.1"/>
    </source>
</evidence>
<dbReference type="EMBL" id="KF386873">
    <property type="protein sequence ID" value="AGZ94247.1"/>
    <property type="molecule type" value="Genomic_DNA"/>
</dbReference>
<evidence type="ECO:0000259" key="4">
    <source>
        <dbReference type="Pfam" id="PF00884"/>
    </source>
</evidence>
<dbReference type="AlphaFoldDB" id="U5YRW4"/>
<dbReference type="GO" id="GO:0046872">
    <property type="term" value="F:metal ion binding"/>
    <property type="evidence" value="ECO:0007669"/>
    <property type="project" value="UniProtKB-KW"/>
</dbReference>
<dbReference type="InterPro" id="IPR017850">
    <property type="entry name" value="Alkaline_phosphatase_core_sf"/>
</dbReference>
<protein>
    <submittedName>
        <fullName evidence="5">Sulfatase</fullName>
    </submittedName>
</protein>
<dbReference type="PANTHER" id="PTHR45953:SF1">
    <property type="entry name" value="IDURONATE 2-SULFATASE"/>
    <property type="match status" value="1"/>
</dbReference>
<dbReference type="GO" id="GO:0008484">
    <property type="term" value="F:sulfuric ester hydrolase activity"/>
    <property type="evidence" value="ECO:0007669"/>
    <property type="project" value="TreeGrafter"/>
</dbReference>
<accession>U5YRW4</accession>
<dbReference type="Gene3D" id="3.40.720.10">
    <property type="entry name" value="Alkaline Phosphatase, subunit A"/>
    <property type="match status" value="1"/>
</dbReference>
<proteinExistence type="predicted"/>
<keyword evidence="1" id="KW-0479">Metal-binding</keyword>
<name>U5YRW4_9ACTN</name>
<dbReference type="SUPFAM" id="SSF53649">
    <property type="entry name" value="Alkaline phosphatase-like"/>
    <property type="match status" value="1"/>
</dbReference>
<evidence type="ECO:0000256" key="3">
    <source>
        <dbReference type="SAM" id="MobiDB-lite"/>
    </source>
</evidence>
<organism evidence="5">
    <name type="scientific">Kitasatospora sp. NRRL F-6133</name>
    <dbReference type="NCBI Taxonomy" id="1415539"/>
    <lineage>
        <taxon>Bacteria</taxon>
        <taxon>Bacillati</taxon>
        <taxon>Actinomycetota</taxon>
        <taxon>Actinomycetes</taxon>
        <taxon>Kitasatosporales</taxon>
        <taxon>Streptomycetaceae</taxon>
        <taxon>Kitasatospora</taxon>
    </lineage>
</organism>
<feature type="domain" description="Sulfatase N-terminal" evidence="4">
    <location>
        <begin position="19"/>
        <end position="371"/>
    </location>
</feature>
<dbReference type="CDD" id="cd16028">
    <property type="entry name" value="PMH"/>
    <property type="match status" value="1"/>
</dbReference>
<dbReference type="InterPro" id="IPR000917">
    <property type="entry name" value="Sulfatase_N"/>
</dbReference>
<keyword evidence="2" id="KW-0378">Hydrolase</keyword>
<dbReference type="PANTHER" id="PTHR45953">
    <property type="entry name" value="IDURONATE 2-SULFATASE"/>
    <property type="match status" value="1"/>
</dbReference>
<feature type="region of interest" description="Disordered" evidence="3">
    <location>
        <begin position="473"/>
        <end position="493"/>
    </location>
</feature>
<dbReference type="Pfam" id="PF00884">
    <property type="entry name" value="Sulfatase"/>
    <property type="match status" value="1"/>
</dbReference>
<reference evidence="5" key="1">
    <citation type="journal article" date="2013" name="Proc. Natl. Acad. Sci. U.S.A.">
        <title>Diversity and abundance of phosphonate biosynthetic genes in nature.</title>
        <authorList>
            <person name="Yu X."/>
            <person name="Doroghazi J.R."/>
            <person name="Janga S.C."/>
            <person name="Zhang J.K."/>
            <person name="Circello B."/>
            <person name="Griffin B.M."/>
            <person name="Labeda D.P."/>
            <person name="Metcalf W.W."/>
        </authorList>
    </citation>
    <scope>NUCLEOTIDE SEQUENCE</scope>
    <source>
        <strain evidence="5">NRRL F-6133</strain>
    </source>
</reference>
<dbReference type="GO" id="GO:0005737">
    <property type="term" value="C:cytoplasm"/>
    <property type="evidence" value="ECO:0007669"/>
    <property type="project" value="TreeGrafter"/>
</dbReference>
<evidence type="ECO:0000256" key="2">
    <source>
        <dbReference type="ARBA" id="ARBA00022801"/>
    </source>
</evidence>